<evidence type="ECO:0000313" key="2">
    <source>
        <dbReference type="EMBL" id="PLW08592.1"/>
    </source>
</evidence>
<feature type="compositionally biased region" description="Basic residues" evidence="1">
    <location>
        <begin position="168"/>
        <end position="186"/>
    </location>
</feature>
<dbReference type="Proteomes" id="UP000235388">
    <property type="component" value="Unassembled WGS sequence"/>
</dbReference>
<evidence type="ECO:0000256" key="1">
    <source>
        <dbReference type="SAM" id="MobiDB-lite"/>
    </source>
</evidence>
<protein>
    <submittedName>
        <fullName evidence="2">Uncharacterized protein</fullName>
    </submittedName>
</protein>
<keyword evidence="3" id="KW-1185">Reference proteome</keyword>
<dbReference type="AlphaFoldDB" id="A0A2N5S5R7"/>
<feature type="compositionally biased region" description="Polar residues" evidence="1">
    <location>
        <begin position="105"/>
        <end position="126"/>
    </location>
</feature>
<reference evidence="2 3" key="1">
    <citation type="submission" date="2017-11" db="EMBL/GenBank/DDBJ databases">
        <title>De novo assembly and phasing of dikaryotic genomes from two isolates of Puccinia coronata f. sp. avenae, the causal agent of oat crown rust.</title>
        <authorList>
            <person name="Miller M.E."/>
            <person name="Zhang Y."/>
            <person name="Omidvar V."/>
            <person name="Sperschneider J."/>
            <person name="Schwessinger B."/>
            <person name="Raley C."/>
            <person name="Palmer J.M."/>
            <person name="Garnica D."/>
            <person name="Upadhyaya N."/>
            <person name="Rathjen J."/>
            <person name="Taylor J.M."/>
            <person name="Park R.F."/>
            <person name="Dodds P.N."/>
            <person name="Hirsch C.D."/>
            <person name="Kianian S.F."/>
            <person name="Figueroa M."/>
        </authorList>
    </citation>
    <scope>NUCLEOTIDE SEQUENCE [LARGE SCALE GENOMIC DNA]</scope>
    <source>
        <strain evidence="2">12NC29</strain>
    </source>
</reference>
<dbReference type="EMBL" id="PGCJ01001151">
    <property type="protein sequence ID" value="PLW08592.1"/>
    <property type="molecule type" value="Genomic_DNA"/>
</dbReference>
<proteinExistence type="predicted"/>
<accession>A0A2N5S5R7</accession>
<evidence type="ECO:0000313" key="3">
    <source>
        <dbReference type="Proteomes" id="UP000235388"/>
    </source>
</evidence>
<sequence>MASRTATQGGPRQPRRPRSNFRYFHPRTTATQHGGPRQTRRRGLYPTYPRPRTTATQHRGPGQHRRRGLYHRNFGPRTTATQRRRWGGRPWARGGDENQIERPASNRNITDQNQQEPPNVDDNQQLPVEPPVRQPDTPPHLSDHEGQQSNHLEVDHNRHSQPTPHGHPNCHVRRLPSNRRPRHNHSYFRPPAQGATRPLQPLYEYHAMDRRSVPWYQAGYDPSIPFWAHHRAPGPSTRAYYSQARQFRQLVNSNREVNAANQPPQRQSHVRPRGQAAYHRGPGHSIPGPPIAGNWLVPSYLAPTTSRFVPGRQPPTVSQLGTFNPAPPFNFHPHHAQAYIAGDAYNMNVVNTSNMNVVNASDMNVVNMMHMAEVNNIYMVNWNAPESLVRGGNPQTGPFH</sequence>
<feature type="compositionally biased region" description="Basic and acidic residues" evidence="1">
    <location>
        <begin position="141"/>
        <end position="158"/>
    </location>
</feature>
<feature type="region of interest" description="Disordered" evidence="1">
    <location>
        <begin position="1"/>
        <end position="196"/>
    </location>
</feature>
<name>A0A2N5S5R7_9BASI</name>
<comment type="caution">
    <text evidence="2">The sequence shown here is derived from an EMBL/GenBank/DDBJ whole genome shotgun (WGS) entry which is preliminary data.</text>
</comment>
<gene>
    <name evidence="2" type="ORF">PCANC_21803</name>
</gene>
<feature type="region of interest" description="Disordered" evidence="1">
    <location>
        <begin position="257"/>
        <end position="278"/>
    </location>
</feature>
<organism evidence="2 3">
    <name type="scientific">Puccinia coronata f. sp. avenae</name>
    <dbReference type="NCBI Taxonomy" id="200324"/>
    <lineage>
        <taxon>Eukaryota</taxon>
        <taxon>Fungi</taxon>
        <taxon>Dikarya</taxon>
        <taxon>Basidiomycota</taxon>
        <taxon>Pucciniomycotina</taxon>
        <taxon>Pucciniomycetes</taxon>
        <taxon>Pucciniales</taxon>
        <taxon>Pucciniaceae</taxon>
        <taxon>Puccinia</taxon>
    </lineage>
</organism>
<feature type="compositionally biased region" description="Polar residues" evidence="1">
    <location>
        <begin position="257"/>
        <end position="267"/>
    </location>
</feature>
<feature type="compositionally biased region" description="Basic residues" evidence="1">
    <location>
        <begin position="61"/>
        <end position="70"/>
    </location>
</feature>
<feature type="compositionally biased region" description="Pro residues" evidence="1">
    <location>
        <begin position="128"/>
        <end position="138"/>
    </location>
</feature>
<feature type="compositionally biased region" description="Low complexity" evidence="1">
    <location>
        <begin position="44"/>
        <end position="60"/>
    </location>
</feature>